<feature type="domain" description="EVE" evidence="7">
    <location>
        <begin position="80"/>
        <end position="235"/>
    </location>
</feature>
<dbReference type="GeneTree" id="ENSGT00390000013297"/>
<sequence length="301" mass="33964">MSSELLEAGGPSSGYKTQDSDSPSPGKYQYIFLCFPIADKKQLSGKRTKTENSESASVKLENSSLEKTTTFKTCGKNLSNYWLMKSEPESRLEKGIDMKFSIEDLQAQPKQTTCWDGVRNYQAWNFLRAMKLEDEAFFYHSNCKQPGIVGLMKIVKEAYPDHTQFEKNDPHYDPSSKEDNPKWSMVDVQFVRMMKRFISLDELKTYHQAHKATGGPLKSMTLFTRQRLSVQPLTQGKEGPKHGAVVSSLEPHAAHTVAVSTQYQISQFSNGHQHCRTALSLSVREMVSTSVSPPHPSPLFL</sequence>
<dbReference type="InterPro" id="IPR047197">
    <property type="entry name" value="THYN1-like_EVE"/>
</dbReference>
<evidence type="ECO:0000313" key="10">
    <source>
        <dbReference type="RGD" id="1359525"/>
    </source>
</evidence>
<protein>
    <recommendedName>
        <fullName evidence="3">Thymocyte nuclear protein 1</fullName>
    </recommendedName>
</protein>
<keyword evidence="9" id="KW-1185">Reference proteome</keyword>
<evidence type="ECO:0000256" key="4">
    <source>
        <dbReference type="ARBA" id="ARBA00022553"/>
    </source>
</evidence>
<dbReference type="Pfam" id="PF01878">
    <property type="entry name" value="EVE"/>
    <property type="match status" value="1"/>
</dbReference>
<dbReference type="PANTHER" id="PTHR14087:SF7">
    <property type="entry name" value="THYMOCYTE NUCLEAR PROTEIN 1"/>
    <property type="match status" value="1"/>
</dbReference>
<evidence type="ECO:0000256" key="5">
    <source>
        <dbReference type="ARBA" id="ARBA00023242"/>
    </source>
</evidence>
<evidence type="ECO:0000259" key="7">
    <source>
        <dbReference type="Pfam" id="PF01878"/>
    </source>
</evidence>
<evidence type="ECO:0000256" key="3">
    <source>
        <dbReference type="ARBA" id="ARBA00014654"/>
    </source>
</evidence>
<dbReference type="RGD" id="1359525">
    <property type="gene designation" value="Thyn1"/>
</dbReference>
<dbReference type="Proteomes" id="UP000002494">
    <property type="component" value="Chromosome 8"/>
</dbReference>
<reference evidence="8" key="3">
    <citation type="submission" date="2025-09" db="UniProtKB">
        <authorList>
            <consortium name="Ensembl"/>
        </authorList>
    </citation>
    <scope>IDENTIFICATION</scope>
    <source>
        <strain evidence="8">Brown Norway</strain>
    </source>
</reference>
<dbReference type="AlphaFoldDB" id="A0A8I6AMV2"/>
<dbReference type="Gene3D" id="3.10.590.10">
    <property type="entry name" value="ph1033 like domains"/>
    <property type="match status" value="1"/>
</dbReference>
<dbReference type="InterPro" id="IPR002740">
    <property type="entry name" value="EVE_domain"/>
</dbReference>
<keyword evidence="5" id="KW-0539">Nucleus</keyword>
<evidence type="ECO:0000313" key="8">
    <source>
        <dbReference type="Ensembl" id="ENSRNOP00000093977.1"/>
    </source>
</evidence>
<reference evidence="8" key="1">
    <citation type="submission" date="2024-01" db="EMBL/GenBank/DDBJ databases">
        <title>GRCr8: a new rat reference genome assembly contstructed from accurate long reads and long range scaffolding.</title>
        <authorList>
            <person name="Doris P.A."/>
            <person name="Kalbfleisch T."/>
            <person name="Li K."/>
            <person name="Howe K."/>
            <person name="Wood J."/>
        </authorList>
    </citation>
    <scope>NUCLEOTIDE SEQUENCE [LARGE SCALE GENOMIC DNA]</scope>
    <source>
        <strain evidence="8">Brown Norway</strain>
    </source>
</reference>
<organism evidence="8 9">
    <name type="scientific">Rattus norvegicus</name>
    <name type="common">Rat</name>
    <dbReference type="NCBI Taxonomy" id="10116"/>
    <lineage>
        <taxon>Eukaryota</taxon>
        <taxon>Metazoa</taxon>
        <taxon>Chordata</taxon>
        <taxon>Craniata</taxon>
        <taxon>Vertebrata</taxon>
        <taxon>Euteleostomi</taxon>
        <taxon>Mammalia</taxon>
        <taxon>Eutheria</taxon>
        <taxon>Euarchontoglires</taxon>
        <taxon>Glires</taxon>
        <taxon>Rodentia</taxon>
        <taxon>Myomorpha</taxon>
        <taxon>Muroidea</taxon>
        <taxon>Muridae</taxon>
        <taxon>Murinae</taxon>
        <taxon>Rattus</taxon>
    </lineage>
</organism>
<dbReference type="GO" id="GO:0005634">
    <property type="term" value="C:nucleus"/>
    <property type="evidence" value="ECO:0007669"/>
    <property type="project" value="UniProtKB-SubCell"/>
</dbReference>
<dbReference type="Ensembl" id="ENSRNOT00000107391.2">
    <property type="protein sequence ID" value="ENSRNOP00000093977.1"/>
    <property type="gene ID" value="ENSRNOG00000047053.4"/>
</dbReference>
<dbReference type="FunFam" id="3.10.590.10:FF:000003">
    <property type="entry name" value="Thymocyte nuclear protein 1"/>
    <property type="match status" value="1"/>
</dbReference>
<feature type="region of interest" description="Disordered" evidence="6">
    <location>
        <begin position="1"/>
        <end position="24"/>
    </location>
</feature>
<dbReference type="InterPro" id="IPR015947">
    <property type="entry name" value="PUA-like_sf"/>
</dbReference>
<feature type="compositionally biased region" description="Polar residues" evidence="6">
    <location>
        <begin position="14"/>
        <end position="23"/>
    </location>
</feature>
<keyword evidence="4" id="KW-0597">Phosphoprotein</keyword>
<dbReference type="InterPro" id="IPR052181">
    <property type="entry name" value="5hmC_binding"/>
</dbReference>
<dbReference type="CDD" id="cd21133">
    <property type="entry name" value="EVE"/>
    <property type="match status" value="1"/>
</dbReference>
<reference evidence="8" key="2">
    <citation type="submission" date="2025-08" db="UniProtKB">
        <authorList>
            <consortium name="Ensembl"/>
        </authorList>
    </citation>
    <scope>IDENTIFICATION</scope>
    <source>
        <strain evidence="8">Brown Norway</strain>
    </source>
</reference>
<evidence type="ECO:0000256" key="1">
    <source>
        <dbReference type="ARBA" id="ARBA00002530"/>
    </source>
</evidence>
<evidence type="ECO:0000256" key="6">
    <source>
        <dbReference type="SAM" id="MobiDB-lite"/>
    </source>
</evidence>
<proteinExistence type="predicted"/>
<dbReference type="PANTHER" id="PTHR14087">
    <property type="entry name" value="THYMOCYTE NUCLEAR PROTEIN 1"/>
    <property type="match status" value="1"/>
</dbReference>
<comment type="function">
    <text evidence="1">Specifically binds 5-hydroxymethylcytosine (5hmC), suggesting that it acts as a specific reader of 5hmC.</text>
</comment>
<dbReference type="OrthoDB" id="41445at2759"/>
<comment type="subcellular location">
    <subcellularLocation>
        <location evidence="2">Nucleus</location>
    </subcellularLocation>
</comment>
<evidence type="ECO:0000313" key="9">
    <source>
        <dbReference type="Proteomes" id="UP000002494"/>
    </source>
</evidence>
<gene>
    <name evidence="8 10" type="primary">Thyn1</name>
</gene>
<accession>A0A8I6AMV2</accession>
<evidence type="ECO:0000256" key="2">
    <source>
        <dbReference type="ARBA" id="ARBA00004123"/>
    </source>
</evidence>
<dbReference type="SUPFAM" id="SSF88697">
    <property type="entry name" value="PUA domain-like"/>
    <property type="match status" value="1"/>
</dbReference>
<name>A0A8I6AMV2_RAT</name>